<evidence type="ECO:0000313" key="3">
    <source>
        <dbReference type="Proteomes" id="UP000018162"/>
    </source>
</evidence>
<dbReference type="PROSITE" id="PS50943">
    <property type="entry name" value="HTH_CROC1"/>
    <property type="match status" value="1"/>
</dbReference>
<feature type="domain" description="HTH cro/C1-type" evidence="1">
    <location>
        <begin position="14"/>
        <end position="71"/>
    </location>
</feature>
<dbReference type="SUPFAM" id="SSF47413">
    <property type="entry name" value="lambda repressor-like DNA-binding domains"/>
    <property type="match status" value="1"/>
</dbReference>
<comment type="caution">
    <text evidence="2">The sequence shown here is derived from an EMBL/GenBank/DDBJ whole genome shotgun (WGS) entry which is preliminary data.</text>
</comment>
<gene>
    <name evidence="2" type="ORF">BN626_01956</name>
</gene>
<organism evidence="2 3">
    <name type="scientific">Agathobacter rectalis CAG:36</name>
    <dbReference type="NCBI Taxonomy" id="1263079"/>
    <lineage>
        <taxon>Bacteria</taxon>
        <taxon>Bacillati</taxon>
        <taxon>Bacillota</taxon>
        <taxon>Clostridia</taxon>
        <taxon>Lachnospirales</taxon>
        <taxon>Lachnospiraceae</taxon>
        <taxon>Agathobacter</taxon>
    </lineage>
</organism>
<dbReference type="InterPro" id="IPR010982">
    <property type="entry name" value="Lambda_DNA-bd_dom_sf"/>
</dbReference>
<evidence type="ECO:0000313" key="2">
    <source>
        <dbReference type="EMBL" id="CDC75076.1"/>
    </source>
</evidence>
<dbReference type="AlphaFoldDB" id="R6U4Q5"/>
<dbReference type="EMBL" id="CBFV010000095">
    <property type="protein sequence ID" value="CDC75076.1"/>
    <property type="molecule type" value="Genomic_DNA"/>
</dbReference>
<protein>
    <recommendedName>
        <fullName evidence="1">HTH cro/C1-type domain-containing protein</fullName>
    </recommendedName>
</protein>
<dbReference type="GO" id="GO:0003677">
    <property type="term" value="F:DNA binding"/>
    <property type="evidence" value="ECO:0007669"/>
    <property type="project" value="InterPro"/>
</dbReference>
<dbReference type="SMART" id="SM00530">
    <property type="entry name" value="HTH_XRE"/>
    <property type="match status" value="1"/>
</dbReference>
<proteinExistence type="predicted"/>
<sequence>MEITVKIEKRNDNLKERRQAAGLSQSQLAKLAGVGVRVYQNYEQGVRDVSKAQLSTLLRICKALNCKLSDIVTDEETAELLREYEQ</sequence>
<evidence type="ECO:0000259" key="1">
    <source>
        <dbReference type="PROSITE" id="PS50943"/>
    </source>
</evidence>
<dbReference type="Pfam" id="PF01381">
    <property type="entry name" value="HTH_3"/>
    <property type="match status" value="1"/>
</dbReference>
<accession>R6U4Q5</accession>
<dbReference type="CDD" id="cd00093">
    <property type="entry name" value="HTH_XRE"/>
    <property type="match status" value="1"/>
</dbReference>
<name>R6U4Q5_9FIRM</name>
<dbReference type="Gene3D" id="1.10.260.40">
    <property type="entry name" value="lambda repressor-like DNA-binding domains"/>
    <property type="match status" value="1"/>
</dbReference>
<dbReference type="InterPro" id="IPR001387">
    <property type="entry name" value="Cro/C1-type_HTH"/>
</dbReference>
<dbReference type="Proteomes" id="UP000018162">
    <property type="component" value="Unassembled WGS sequence"/>
</dbReference>
<reference evidence="2" key="1">
    <citation type="submission" date="2012-11" db="EMBL/GenBank/DDBJ databases">
        <title>Dependencies among metagenomic species, viruses, plasmids and units of genetic variation.</title>
        <authorList>
            <person name="Nielsen H.B."/>
            <person name="Almeida M."/>
            <person name="Juncker A.S."/>
            <person name="Rasmussen S."/>
            <person name="Li J."/>
            <person name="Sunagawa S."/>
            <person name="Plichta D."/>
            <person name="Gautier L."/>
            <person name="Le Chatelier E."/>
            <person name="Peletier E."/>
            <person name="Bonde I."/>
            <person name="Nielsen T."/>
            <person name="Manichanh C."/>
            <person name="Arumugam M."/>
            <person name="Batto J."/>
            <person name="Santos M.B.Q.D."/>
            <person name="Blom N."/>
            <person name="Borruel N."/>
            <person name="Burgdorf K.S."/>
            <person name="Boumezbeur F."/>
            <person name="Casellas F."/>
            <person name="Dore J."/>
            <person name="Guarner F."/>
            <person name="Hansen T."/>
            <person name="Hildebrand F."/>
            <person name="Kaas R.S."/>
            <person name="Kennedy S."/>
            <person name="Kristiansen K."/>
            <person name="Kultima J.R."/>
            <person name="Leonard P."/>
            <person name="Levenez F."/>
            <person name="Lund O."/>
            <person name="Moumen B."/>
            <person name="Le Paslier D."/>
            <person name="Pons N."/>
            <person name="Pedersen O."/>
            <person name="Prifti E."/>
            <person name="Qin J."/>
            <person name="Raes J."/>
            <person name="Tap J."/>
            <person name="Tims S."/>
            <person name="Ussery D.W."/>
            <person name="Yamada T."/>
            <person name="MetaHit consortium"/>
            <person name="Renault P."/>
            <person name="Sicheritz-Ponten T."/>
            <person name="Bork P."/>
            <person name="Wang J."/>
            <person name="Brunak S."/>
            <person name="Ehrlich S.D."/>
        </authorList>
    </citation>
    <scope>NUCLEOTIDE SEQUENCE [LARGE SCALE GENOMIC DNA]</scope>
</reference>